<dbReference type="InterPro" id="IPR039217">
    <property type="entry name" value="LY96"/>
</dbReference>
<accession>M7BVX9</accession>
<dbReference type="AlphaFoldDB" id="M7BVX9"/>
<gene>
    <name evidence="1" type="ORF">UY3_10575</name>
</gene>
<proteinExistence type="predicted"/>
<organism evidence="1 2">
    <name type="scientific">Chelonia mydas</name>
    <name type="common">Green sea-turtle</name>
    <name type="synonym">Chelonia agassizi</name>
    <dbReference type="NCBI Taxonomy" id="8469"/>
    <lineage>
        <taxon>Eukaryota</taxon>
        <taxon>Metazoa</taxon>
        <taxon>Chordata</taxon>
        <taxon>Craniata</taxon>
        <taxon>Vertebrata</taxon>
        <taxon>Euteleostomi</taxon>
        <taxon>Archelosauria</taxon>
        <taxon>Testudinata</taxon>
        <taxon>Testudines</taxon>
        <taxon>Cryptodira</taxon>
        <taxon>Durocryptodira</taxon>
        <taxon>Americhelydia</taxon>
        <taxon>Chelonioidea</taxon>
        <taxon>Cheloniidae</taxon>
        <taxon>Chelonia</taxon>
    </lineage>
</organism>
<dbReference type="STRING" id="8469.M7BVX9"/>
<reference evidence="2" key="1">
    <citation type="journal article" date="2013" name="Nat. Genet.">
        <title>The draft genomes of soft-shell turtle and green sea turtle yield insights into the development and evolution of the turtle-specific body plan.</title>
        <authorList>
            <person name="Wang Z."/>
            <person name="Pascual-Anaya J."/>
            <person name="Zadissa A."/>
            <person name="Li W."/>
            <person name="Niimura Y."/>
            <person name="Huang Z."/>
            <person name="Li C."/>
            <person name="White S."/>
            <person name="Xiong Z."/>
            <person name="Fang D."/>
            <person name="Wang B."/>
            <person name="Ming Y."/>
            <person name="Chen Y."/>
            <person name="Zheng Y."/>
            <person name="Kuraku S."/>
            <person name="Pignatelli M."/>
            <person name="Herrero J."/>
            <person name="Beal K."/>
            <person name="Nozawa M."/>
            <person name="Li Q."/>
            <person name="Wang J."/>
            <person name="Zhang H."/>
            <person name="Yu L."/>
            <person name="Shigenobu S."/>
            <person name="Wang J."/>
            <person name="Liu J."/>
            <person name="Flicek P."/>
            <person name="Searle S."/>
            <person name="Wang J."/>
            <person name="Kuratani S."/>
            <person name="Yin Y."/>
            <person name="Aken B."/>
            <person name="Zhang G."/>
            <person name="Irie N."/>
        </authorList>
    </citation>
    <scope>NUCLEOTIDE SEQUENCE [LARGE SCALE GENOMIC DNA]</scope>
</reference>
<name>M7BVX9_CHEMY</name>
<dbReference type="GO" id="GO:0032497">
    <property type="term" value="P:detection of lipopolysaccharide"/>
    <property type="evidence" value="ECO:0007669"/>
    <property type="project" value="TreeGrafter"/>
</dbReference>
<keyword evidence="2" id="KW-1185">Reference proteome</keyword>
<dbReference type="GO" id="GO:0034142">
    <property type="term" value="P:toll-like receptor 4 signaling pathway"/>
    <property type="evidence" value="ECO:0007669"/>
    <property type="project" value="TreeGrafter"/>
</dbReference>
<evidence type="ECO:0000313" key="1">
    <source>
        <dbReference type="EMBL" id="EMP32277.1"/>
    </source>
</evidence>
<dbReference type="Proteomes" id="UP000031443">
    <property type="component" value="Unassembled WGS sequence"/>
</dbReference>
<dbReference type="PANTHER" id="PTHR15218:SF0">
    <property type="entry name" value="LYMPHOCYTE ANTIGEN 96"/>
    <property type="match status" value="1"/>
</dbReference>
<dbReference type="GO" id="GO:0001875">
    <property type="term" value="F:lipopolysaccharide immune receptor activity"/>
    <property type="evidence" value="ECO:0007669"/>
    <property type="project" value="TreeGrafter"/>
</dbReference>
<sequence>MTEFAPSFVTWALSSEFINTHLHHIPNLIGSDIIFLEGSMDLWYDAANVFQGKEVICHGFDDDYSFCGTLKGGHSSMSLFLLFPISKFPFVTQR</sequence>
<dbReference type="Gene3D" id="2.60.40.770">
    <property type="match status" value="1"/>
</dbReference>
<dbReference type="EMBL" id="KB541019">
    <property type="protein sequence ID" value="EMP32277.1"/>
    <property type="molecule type" value="Genomic_DNA"/>
</dbReference>
<dbReference type="GO" id="GO:0035662">
    <property type="term" value="F:Toll-like receptor 4 binding"/>
    <property type="evidence" value="ECO:0007669"/>
    <property type="project" value="InterPro"/>
</dbReference>
<dbReference type="GO" id="GO:0045087">
    <property type="term" value="P:innate immune response"/>
    <property type="evidence" value="ECO:0007669"/>
    <property type="project" value="InterPro"/>
</dbReference>
<dbReference type="GO" id="GO:0001530">
    <property type="term" value="F:lipopolysaccharide binding"/>
    <property type="evidence" value="ECO:0007669"/>
    <property type="project" value="InterPro"/>
</dbReference>
<dbReference type="GO" id="GO:0031666">
    <property type="term" value="P:positive regulation of lipopolysaccharide-mediated signaling pathway"/>
    <property type="evidence" value="ECO:0007669"/>
    <property type="project" value="TreeGrafter"/>
</dbReference>
<dbReference type="PANTHER" id="PTHR15218">
    <property type="entry name" value="MD-1, MD-2 - RELATED"/>
    <property type="match status" value="1"/>
</dbReference>
<evidence type="ECO:0000313" key="2">
    <source>
        <dbReference type="Proteomes" id="UP000031443"/>
    </source>
</evidence>
<protein>
    <submittedName>
        <fullName evidence="1">Uncharacterized protein</fullName>
    </submittedName>
</protein>
<dbReference type="GO" id="GO:0046696">
    <property type="term" value="C:lipopolysaccharide receptor complex"/>
    <property type="evidence" value="ECO:0007669"/>
    <property type="project" value="TreeGrafter"/>
</dbReference>